<organism evidence="2">
    <name type="scientific">marine sediment metagenome</name>
    <dbReference type="NCBI Taxonomy" id="412755"/>
    <lineage>
        <taxon>unclassified sequences</taxon>
        <taxon>metagenomes</taxon>
        <taxon>ecological metagenomes</taxon>
    </lineage>
</organism>
<dbReference type="EMBL" id="BART01014162">
    <property type="protein sequence ID" value="GAG85587.1"/>
    <property type="molecule type" value="Genomic_DNA"/>
</dbReference>
<evidence type="ECO:0000256" key="1">
    <source>
        <dbReference type="SAM" id="Phobius"/>
    </source>
</evidence>
<protein>
    <submittedName>
        <fullName evidence="2">Uncharacterized protein</fullName>
    </submittedName>
</protein>
<name>X1BWS9_9ZZZZ</name>
<feature type="transmembrane region" description="Helical" evidence="1">
    <location>
        <begin position="50"/>
        <end position="71"/>
    </location>
</feature>
<comment type="caution">
    <text evidence="2">The sequence shown here is derived from an EMBL/GenBank/DDBJ whole genome shotgun (WGS) entry which is preliminary data.</text>
</comment>
<keyword evidence="1" id="KW-0812">Transmembrane</keyword>
<keyword evidence="1" id="KW-0472">Membrane</keyword>
<feature type="transmembrane region" description="Helical" evidence="1">
    <location>
        <begin position="91"/>
        <end position="108"/>
    </location>
</feature>
<reference evidence="2" key="1">
    <citation type="journal article" date="2014" name="Front. Microbiol.">
        <title>High frequency of phylogenetically diverse reductive dehalogenase-homologous genes in deep subseafloor sedimentary metagenomes.</title>
        <authorList>
            <person name="Kawai M."/>
            <person name="Futagami T."/>
            <person name="Toyoda A."/>
            <person name="Takaki Y."/>
            <person name="Nishi S."/>
            <person name="Hori S."/>
            <person name="Arai W."/>
            <person name="Tsubouchi T."/>
            <person name="Morono Y."/>
            <person name="Uchiyama I."/>
            <person name="Ito T."/>
            <person name="Fujiyama A."/>
            <person name="Inagaki F."/>
            <person name="Takami H."/>
        </authorList>
    </citation>
    <scope>NUCLEOTIDE SEQUENCE</scope>
    <source>
        <strain evidence="2">Expedition CK06-06</strain>
    </source>
</reference>
<sequence>MTSEDLRFIMAVSWGVIGFAGYYFLSNNKAFALRVGSLSNRFDGQGNQVLLQRILGVLFLGLLSALIIILLPGITPGEYGLGFSFLTAPPWWSFLFIPLILVIGYYSSKRSGNLKNYPQIRA</sequence>
<gene>
    <name evidence="2" type="ORF">S01H4_28464</name>
</gene>
<proteinExistence type="predicted"/>
<feature type="non-terminal residue" evidence="2">
    <location>
        <position position="122"/>
    </location>
</feature>
<feature type="transmembrane region" description="Helical" evidence="1">
    <location>
        <begin position="6"/>
        <end position="25"/>
    </location>
</feature>
<accession>X1BWS9</accession>
<dbReference type="AlphaFoldDB" id="X1BWS9"/>
<evidence type="ECO:0000313" key="2">
    <source>
        <dbReference type="EMBL" id="GAG85587.1"/>
    </source>
</evidence>
<keyword evidence="1" id="KW-1133">Transmembrane helix</keyword>